<evidence type="ECO:0000313" key="5">
    <source>
        <dbReference type="EMBL" id="CAH3038902.1"/>
    </source>
</evidence>
<evidence type="ECO:0000313" key="6">
    <source>
        <dbReference type="Proteomes" id="UP001159427"/>
    </source>
</evidence>
<dbReference type="Proteomes" id="UP001159427">
    <property type="component" value="Unassembled WGS sequence"/>
</dbReference>
<protein>
    <recommendedName>
        <fullName evidence="7">Fibrinogen C-terminal domain-containing protein</fullName>
    </recommendedName>
</protein>
<evidence type="ECO:0000256" key="2">
    <source>
        <dbReference type="ARBA" id="ARBA00022734"/>
    </source>
</evidence>
<evidence type="ECO:0000256" key="4">
    <source>
        <dbReference type="ARBA" id="ARBA00023157"/>
    </source>
</evidence>
<comment type="caution">
    <text evidence="5">The sequence shown here is derived from an EMBL/GenBank/DDBJ whole genome shotgun (WGS) entry which is preliminary data.</text>
</comment>
<proteinExistence type="predicted"/>
<keyword evidence="4" id="KW-1015">Disulfide bond</keyword>
<evidence type="ECO:0008006" key="7">
    <source>
        <dbReference type="Google" id="ProtNLM"/>
    </source>
</evidence>
<name>A0ABN8N1G4_9CNID</name>
<keyword evidence="6" id="KW-1185">Reference proteome</keyword>
<dbReference type="PANTHER" id="PTHR16146:SF46">
    <property type="entry name" value="INTELECTIN-1A-RELATED"/>
    <property type="match status" value="1"/>
</dbReference>
<keyword evidence="1" id="KW-0479">Metal-binding</keyword>
<dbReference type="InterPro" id="IPR014716">
    <property type="entry name" value="Fibrinogen_a/b/g_C_1"/>
</dbReference>
<dbReference type="InterPro" id="IPR036056">
    <property type="entry name" value="Fibrinogen-like_C"/>
</dbReference>
<keyword evidence="2" id="KW-0430">Lectin</keyword>
<dbReference type="PANTHER" id="PTHR16146">
    <property type="entry name" value="INTELECTIN"/>
    <property type="match status" value="1"/>
</dbReference>
<sequence length="264" mass="28844">FQEFDDAILDDTSGFIVDGGSGSGQTTLSCKDIYDADSARENKAYTLHVNSEQISVYCHMVTDHEADLKACGGGGWTLVMKINGNKRTFHYHSKLWTNKNELNRPGGENLLDDNETKLPTYWSTPFSKICLAMKTSDGQVNSIVINKTASSLYALIADGTEKLLTKKLGPPAWKTLIGEDASLQKHCNKEGFNLKSPNYNYHSEARIGIISNQEDDCATPDSRIGFGIGGYPNGNNTCGNVASALYRPDNGGRDIKAMGYILVQ</sequence>
<accession>A0ABN8N1G4</accession>
<dbReference type="Gene3D" id="3.90.215.10">
    <property type="entry name" value="Gamma Fibrinogen, chain A, domain 1"/>
    <property type="match status" value="1"/>
</dbReference>
<dbReference type="SUPFAM" id="SSF56496">
    <property type="entry name" value="Fibrinogen C-terminal domain-like"/>
    <property type="match status" value="1"/>
</dbReference>
<organism evidence="5 6">
    <name type="scientific">Porites evermanni</name>
    <dbReference type="NCBI Taxonomy" id="104178"/>
    <lineage>
        <taxon>Eukaryota</taxon>
        <taxon>Metazoa</taxon>
        <taxon>Cnidaria</taxon>
        <taxon>Anthozoa</taxon>
        <taxon>Hexacorallia</taxon>
        <taxon>Scleractinia</taxon>
        <taxon>Fungiina</taxon>
        <taxon>Poritidae</taxon>
        <taxon>Porites</taxon>
    </lineage>
</organism>
<keyword evidence="3" id="KW-0106">Calcium</keyword>
<feature type="non-terminal residue" evidence="5">
    <location>
        <position position="1"/>
    </location>
</feature>
<gene>
    <name evidence="5" type="ORF">PEVE_00039899</name>
</gene>
<reference evidence="5 6" key="1">
    <citation type="submission" date="2022-05" db="EMBL/GenBank/DDBJ databases">
        <authorList>
            <consortium name="Genoscope - CEA"/>
            <person name="William W."/>
        </authorList>
    </citation>
    <scope>NUCLEOTIDE SEQUENCE [LARGE SCALE GENOMIC DNA]</scope>
</reference>
<dbReference type="EMBL" id="CALNXI010000713">
    <property type="protein sequence ID" value="CAH3038902.1"/>
    <property type="molecule type" value="Genomic_DNA"/>
</dbReference>
<evidence type="ECO:0000256" key="1">
    <source>
        <dbReference type="ARBA" id="ARBA00022723"/>
    </source>
</evidence>
<evidence type="ECO:0000256" key="3">
    <source>
        <dbReference type="ARBA" id="ARBA00022837"/>
    </source>
</evidence>